<feature type="domain" description="Bacterial Ig-like" evidence="2">
    <location>
        <begin position="172"/>
        <end position="250"/>
    </location>
</feature>
<keyword evidence="1" id="KW-0732">Signal</keyword>
<dbReference type="RefSeq" id="WP_318596605.1">
    <property type="nucleotide sequence ID" value="NZ_JAWSTH010000015.1"/>
</dbReference>
<feature type="chain" id="PRO_5045450995" evidence="1">
    <location>
        <begin position="23"/>
        <end position="402"/>
    </location>
</feature>
<comment type="caution">
    <text evidence="3">The sequence shown here is derived from an EMBL/GenBank/DDBJ whole genome shotgun (WGS) entry which is preliminary data.</text>
</comment>
<protein>
    <submittedName>
        <fullName evidence="3">Immunoglobulin-like domain-containing protein</fullName>
    </submittedName>
</protein>
<accession>A0ABU4HQL5</accession>
<dbReference type="EMBL" id="JAWSTH010000015">
    <property type="protein sequence ID" value="MDW5594334.1"/>
    <property type="molecule type" value="Genomic_DNA"/>
</dbReference>
<organism evidence="3 4">
    <name type="scientific">Conexibacter stalactiti</name>
    <dbReference type="NCBI Taxonomy" id="1940611"/>
    <lineage>
        <taxon>Bacteria</taxon>
        <taxon>Bacillati</taxon>
        <taxon>Actinomycetota</taxon>
        <taxon>Thermoleophilia</taxon>
        <taxon>Solirubrobacterales</taxon>
        <taxon>Conexibacteraceae</taxon>
        <taxon>Conexibacter</taxon>
    </lineage>
</organism>
<feature type="signal peptide" evidence="1">
    <location>
        <begin position="1"/>
        <end position="22"/>
    </location>
</feature>
<evidence type="ECO:0000259" key="2">
    <source>
        <dbReference type="Pfam" id="PF20251"/>
    </source>
</evidence>
<sequence>MSFRPLGAALVGVALLPAAAVAAPRHQAVTPRQAGVQLSWPSRAKRVTLAPGATVSVTVRSLRRRSAPVTVTLARTDGVKTRVVKRRTLRRGSFAARLPAAQGARYVLSARIGRRIHRRLTIVTPPARPRHRGPIDGGFPLAPTMPRICPDGPAEAASGTLTGGARRFLAGQTLSLTFTNTGPICLSGGISYVIERNVAGSWQRVDLMLAFPALFDVVQPGATRAVSFTMESPAVMPSGSYRLVQTYSSYQATGAPKRLETTWEFDVAHEGSWPNPDSCGEGVGRAEGSLDRTIVANGGQVELTIRNSGSICLLGDDTRFGLEREIGDGRWEDVPLVFPDLPPRSHRYEPGRSLAFTIPIYDAGRMPLGRYRVSYALTVPPTSDAVTRIPVTAEFDVVAPPD</sequence>
<keyword evidence="4" id="KW-1185">Reference proteome</keyword>
<dbReference type="Proteomes" id="UP001284601">
    <property type="component" value="Unassembled WGS sequence"/>
</dbReference>
<evidence type="ECO:0000313" key="4">
    <source>
        <dbReference type="Proteomes" id="UP001284601"/>
    </source>
</evidence>
<gene>
    <name evidence="3" type="ORF">R7226_08305</name>
</gene>
<dbReference type="Pfam" id="PF20251">
    <property type="entry name" value="Big_14"/>
    <property type="match status" value="1"/>
</dbReference>
<dbReference type="InterPro" id="IPR046878">
    <property type="entry name" value="Big_14"/>
</dbReference>
<evidence type="ECO:0000256" key="1">
    <source>
        <dbReference type="SAM" id="SignalP"/>
    </source>
</evidence>
<reference evidence="4" key="1">
    <citation type="submission" date="2023-07" db="EMBL/GenBank/DDBJ databases">
        <title>Conexibacter stalactiti sp. nov., isolated from stalactites in a lava cave and emended description of the genus Conexibacter.</title>
        <authorList>
            <person name="Lee S.D."/>
        </authorList>
    </citation>
    <scope>NUCLEOTIDE SEQUENCE [LARGE SCALE GENOMIC DNA]</scope>
    <source>
        <strain evidence="4">KCTC 39840</strain>
    </source>
</reference>
<evidence type="ECO:0000313" key="3">
    <source>
        <dbReference type="EMBL" id="MDW5594334.1"/>
    </source>
</evidence>
<name>A0ABU4HQL5_9ACTN</name>
<proteinExistence type="predicted"/>